<evidence type="ECO:0000256" key="6">
    <source>
        <dbReference type="SAM" id="Phobius"/>
    </source>
</evidence>
<gene>
    <name evidence="7" type="ORF">NE237_015013</name>
</gene>
<feature type="transmembrane region" description="Helical" evidence="6">
    <location>
        <begin position="531"/>
        <end position="549"/>
    </location>
</feature>
<comment type="subcellular location">
    <subcellularLocation>
        <location evidence="1">Membrane</location>
        <topology evidence="1">Multi-pass membrane protein</topology>
    </subcellularLocation>
</comment>
<evidence type="ECO:0000313" key="7">
    <source>
        <dbReference type="EMBL" id="KAJ4968312.1"/>
    </source>
</evidence>
<dbReference type="PANTHER" id="PTHR11654">
    <property type="entry name" value="OLIGOPEPTIDE TRANSPORTER-RELATED"/>
    <property type="match status" value="1"/>
</dbReference>
<dbReference type="EMBL" id="JAMYWD010000006">
    <property type="protein sequence ID" value="KAJ4968312.1"/>
    <property type="molecule type" value="Genomic_DNA"/>
</dbReference>
<evidence type="ECO:0000256" key="3">
    <source>
        <dbReference type="ARBA" id="ARBA00022692"/>
    </source>
</evidence>
<keyword evidence="8" id="KW-1185">Reference proteome</keyword>
<feature type="transmembrane region" description="Helical" evidence="6">
    <location>
        <begin position="400"/>
        <end position="420"/>
    </location>
</feature>
<dbReference type="InterPro" id="IPR036259">
    <property type="entry name" value="MFS_trans_sf"/>
</dbReference>
<evidence type="ECO:0000256" key="5">
    <source>
        <dbReference type="ARBA" id="ARBA00023136"/>
    </source>
</evidence>
<comment type="similarity">
    <text evidence="2">Belongs to the major facilitator superfamily. Proton-dependent oligopeptide transporter (POT/PTR) (TC 2.A.17) family.</text>
</comment>
<keyword evidence="3 6" id="KW-0812">Transmembrane</keyword>
<dbReference type="GO" id="GO:0016020">
    <property type="term" value="C:membrane"/>
    <property type="evidence" value="ECO:0007669"/>
    <property type="project" value="UniProtKB-SubCell"/>
</dbReference>
<feature type="transmembrane region" description="Helical" evidence="6">
    <location>
        <begin position="64"/>
        <end position="82"/>
    </location>
</feature>
<proteinExistence type="inferred from homology"/>
<feature type="transmembrane region" description="Helical" evidence="6">
    <location>
        <begin position="440"/>
        <end position="468"/>
    </location>
</feature>
<comment type="caution">
    <text evidence="7">The sequence shown here is derived from an EMBL/GenBank/DDBJ whole genome shotgun (WGS) entry which is preliminary data.</text>
</comment>
<feature type="transmembrane region" description="Helical" evidence="6">
    <location>
        <begin position="133"/>
        <end position="151"/>
    </location>
</feature>
<dbReference type="OrthoDB" id="8904098at2759"/>
<name>A0A9Q0KD69_9MAGN</name>
<evidence type="ECO:0000256" key="4">
    <source>
        <dbReference type="ARBA" id="ARBA00022989"/>
    </source>
</evidence>
<feature type="transmembrane region" description="Helical" evidence="6">
    <location>
        <begin position="24"/>
        <end position="44"/>
    </location>
</feature>
<dbReference type="GO" id="GO:0022857">
    <property type="term" value="F:transmembrane transporter activity"/>
    <property type="evidence" value="ECO:0007669"/>
    <property type="project" value="InterPro"/>
</dbReference>
<reference evidence="7" key="1">
    <citation type="journal article" date="2023" name="Plant J.">
        <title>The genome of the king protea, Protea cynaroides.</title>
        <authorList>
            <person name="Chang J."/>
            <person name="Duong T.A."/>
            <person name="Schoeman C."/>
            <person name="Ma X."/>
            <person name="Roodt D."/>
            <person name="Barker N."/>
            <person name="Li Z."/>
            <person name="Van de Peer Y."/>
            <person name="Mizrachi E."/>
        </authorList>
    </citation>
    <scope>NUCLEOTIDE SEQUENCE</scope>
    <source>
        <tissue evidence="7">Young leaves</tissue>
    </source>
</reference>
<evidence type="ECO:0000256" key="1">
    <source>
        <dbReference type="ARBA" id="ARBA00004141"/>
    </source>
</evidence>
<sequence>MAVQGLLDCKGKPINKKRHNGSKAAWLICFTVTMMNAAFIPNMMNLVTYLRSIMHMDIASSSNTVTNFFGASAGFALLGGFLTDSYITRFKSIVIFGPLEILGYGLLALQAHLPSLQPPTCDISKQSSNCKQVHGYNAAILYIALYTVTLGEGFMRANLPSFGGDQFGDEEIELQHKSSFFNWYTLGISIGGIIGLVFVVWFQNYRGWDQGFALCAAIVMLGILVLASGFKFYQHQIPTGSPLTRMLQVIVAAFKKRKLLLPENKDELCQDLSKEEMLTGELLPHTKGFKFLDKASILHGKTGNWTLCTVTQVEELKIIIRMLPIFISSVVAYIPLPLIMTLTVQQGGTMNNRLGKIHIPPASLMIIPIILQIVLLVLYDRLFVPFARKITGYRTGITHLQRIAVGFISGTVATCIAAVIERKRKSVARDNGLIDSGDQVPMSVLWLGLQFFALGVNDAITFVGLLEFFNSEASKGTKSIGTAIFWCILGLTSWIGSILVDVVNKATSHPDKGEIGWLEGNNLNKNHLDRFYWLLSILGLVGYLNYLFWAKRYGYRRNYLVPKD</sequence>
<dbReference type="Gene3D" id="1.20.1250.20">
    <property type="entry name" value="MFS general substrate transporter like domains"/>
    <property type="match status" value="1"/>
</dbReference>
<feature type="transmembrane region" description="Helical" evidence="6">
    <location>
        <begin position="94"/>
        <end position="113"/>
    </location>
</feature>
<keyword evidence="5 6" id="KW-0472">Membrane</keyword>
<dbReference type="Pfam" id="PF00854">
    <property type="entry name" value="PTR2"/>
    <property type="match status" value="1"/>
</dbReference>
<dbReference type="InterPro" id="IPR000109">
    <property type="entry name" value="POT_fam"/>
</dbReference>
<keyword evidence="4 6" id="KW-1133">Transmembrane helix</keyword>
<feature type="transmembrane region" description="Helical" evidence="6">
    <location>
        <begin position="480"/>
        <end position="500"/>
    </location>
</feature>
<feature type="transmembrane region" description="Helical" evidence="6">
    <location>
        <begin position="357"/>
        <end position="379"/>
    </location>
</feature>
<evidence type="ECO:0000256" key="2">
    <source>
        <dbReference type="ARBA" id="ARBA00005982"/>
    </source>
</evidence>
<organism evidence="7 8">
    <name type="scientific">Protea cynaroides</name>
    <dbReference type="NCBI Taxonomy" id="273540"/>
    <lineage>
        <taxon>Eukaryota</taxon>
        <taxon>Viridiplantae</taxon>
        <taxon>Streptophyta</taxon>
        <taxon>Embryophyta</taxon>
        <taxon>Tracheophyta</taxon>
        <taxon>Spermatophyta</taxon>
        <taxon>Magnoliopsida</taxon>
        <taxon>Proteales</taxon>
        <taxon>Proteaceae</taxon>
        <taxon>Protea</taxon>
    </lineage>
</organism>
<feature type="transmembrane region" description="Helical" evidence="6">
    <location>
        <begin position="325"/>
        <end position="345"/>
    </location>
</feature>
<dbReference type="Proteomes" id="UP001141806">
    <property type="component" value="Unassembled WGS sequence"/>
</dbReference>
<feature type="transmembrane region" description="Helical" evidence="6">
    <location>
        <begin position="211"/>
        <end position="233"/>
    </location>
</feature>
<protein>
    <submittedName>
        <fullName evidence="7">Uncharacterized protein</fullName>
    </submittedName>
</protein>
<evidence type="ECO:0000313" key="8">
    <source>
        <dbReference type="Proteomes" id="UP001141806"/>
    </source>
</evidence>
<dbReference type="SUPFAM" id="SSF103473">
    <property type="entry name" value="MFS general substrate transporter"/>
    <property type="match status" value="1"/>
</dbReference>
<dbReference type="AlphaFoldDB" id="A0A9Q0KD69"/>
<feature type="transmembrane region" description="Helical" evidence="6">
    <location>
        <begin position="183"/>
        <end position="205"/>
    </location>
</feature>
<accession>A0A9Q0KD69</accession>